<name>A0A074XTT4_AURPU</name>
<dbReference type="GO" id="GO:0005634">
    <property type="term" value="C:nucleus"/>
    <property type="evidence" value="ECO:0007669"/>
    <property type="project" value="UniProtKB-SubCell"/>
</dbReference>
<dbReference type="Gene3D" id="6.10.20.40">
    <property type="entry name" value="TEA/ATTS domain"/>
    <property type="match status" value="1"/>
</dbReference>
<evidence type="ECO:0000256" key="4">
    <source>
        <dbReference type="ARBA" id="ARBA00023163"/>
    </source>
</evidence>
<dbReference type="GO" id="GO:0000981">
    <property type="term" value="F:DNA-binding transcription factor activity, RNA polymerase II-specific"/>
    <property type="evidence" value="ECO:0007669"/>
    <property type="project" value="TreeGrafter"/>
</dbReference>
<dbReference type="GeneID" id="40741352"/>
<comment type="subcellular location">
    <subcellularLocation>
        <location evidence="1">Nucleus</location>
    </subcellularLocation>
</comment>
<evidence type="ECO:0000256" key="1">
    <source>
        <dbReference type="ARBA" id="ARBA00004123"/>
    </source>
</evidence>
<dbReference type="EMBL" id="KL584977">
    <property type="protein sequence ID" value="KEQ87039.1"/>
    <property type="molecule type" value="Genomic_DNA"/>
</dbReference>
<evidence type="ECO:0000256" key="7">
    <source>
        <dbReference type="SAM" id="MobiDB-lite"/>
    </source>
</evidence>
<evidence type="ECO:0000259" key="8">
    <source>
        <dbReference type="PROSITE" id="PS51088"/>
    </source>
</evidence>
<keyword evidence="10" id="KW-1185">Reference proteome</keyword>
<feature type="region of interest" description="Disordered" evidence="7">
    <location>
        <begin position="939"/>
        <end position="960"/>
    </location>
</feature>
<evidence type="ECO:0000313" key="9">
    <source>
        <dbReference type="EMBL" id="KEQ87039.1"/>
    </source>
</evidence>
<comment type="similarity">
    <text evidence="2">Belongs to the TEC1 family.</text>
</comment>
<dbReference type="RefSeq" id="XP_029763226.1">
    <property type="nucleotide sequence ID" value="XM_029899046.1"/>
</dbReference>
<evidence type="ECO:0000256" key="3">
    <source>
        <dbReference type="ARBA" id="ARBA00023015"/>
    </source>
</evidence>
<keyword evidence="3" id="KW-0805">Transcription regulation</keyword>
<evidence type="ECO:0000256" key="5">
    <source>
        <dbReference type="ARBA" id="ARBA00023242"/>
    </source>
</evidence>
<dbReference type="PANTHER" id="PTHR11834:SF0">
    <property type="entry name" value="PROTEIN SCALLOPED"/>
    <property type="match status" value="1"/>
</dbReference>
<dbReference type="HOGENOM" id="CLU_310995_0_0_1"/>
<feature type="DNA-binding region" description="TEA" evidence="6">
    <location>
        <begin position="155"/>
        <end position="236"/>
    </location>
</feature>
<evidence type="ECO:0000256" key="6">
    <source>
        <dbReference type="PROSITE-ProRule" id="PRU00505"/>
    </source>
</evidence>
<dbReference type="PANTHER" id="PTHR11834">
    <property type="entry name" value="TRANSCRIPTIONAL ENHANCER FACTOR TEF RELATED"/>
    <property type="match status" value="1"/>
</dbReference>
<protein>
    <recommendedName>
        <fullName evidence="8">TEA domain-containing protein</fullName>
    </recommendedName>
</protein>
<dbReference type="PROSITE" id="PS00554">
    <property type="entry name" value="TEA_1"/>
    <property type="match status" value="1"/>
</dbReference>
<dbReference type="AlphaFoldDB" id="A0A074XTT4"/>
<dbReference type="InterPro" id="IPR038096">
    <property type="entry name" value="TEA/ATTS_sf"/>
</dbReference>
<organism evidence="9 10">
    <name type="scientific">Aureobasidium pullulans EXF-150</name>
    <dbReference type="NCBI Taxonomy" id="1043002"/>
    <lineage>
        <taxon>Eukaryota</taxon>
        <taxon>Fungi</taxon>
        <taxon>Dikarya</taxon>
        <taxon>Ascomycota</taxon>
        <taxon>Pezizomycotina</taxon>
        <taxon>Dothideomycetes</taxon>
        <taxon>Dothideomycetidae</taxon>
        <taxon>Dothideales</taxon>
        <taxon>Saccotheciaceae</taxon>
        <taxon>Aureobasidium</taxon>
    </lineage>
</organism>
<feature type="domain" description="TEA" evidence="8">
    <location>
        <begin position="155"/>
        <end position="236"/>
    </location>
</feature>
<dbReference type="InterPro" id="IPR000818">
    <property type="entry name" value="TEA/ATTS_dom"/>
</dbReference>
<gene>
    <name evidence="9" type="ORF">M438DRAFT_160664</name>
</gene>
<dbReference type="SMART" id="SM00426">
    <property type="entry name" value="TEA"/>
    <property type="match status" value="1"/>
</dbReference>
<accession>A0A074XTT4</accession>
<sequence>MESFHPTPVVPSNAPLWAEIDQDPRILREQCANRQLGYLQTQNTQDYYSTINDDSTCGSAGARASAYQPLQFGQGRPGKPHYPWMAGLAQKYDPNSQHLFNNVNRGRFRGLGNIPTGNQEKDQDAERKARLLASRFLRCDGYIKYRNRQPKEKKGSKEDAKWPDHIEDAFIIALCRHPPCGRKKSKAPGEEHNDDAKAMGRNELIADYIFRNTGDVRTRKQVSSHIQVLKPFVQNEAIIMRFLATPGEKESAATKAARKRASVYNPGTQMRNNLLNQHRNYALLTAFDLQPEEFCMFMRPPPPKASETLHTYSTTEGFSPSHYFVQTQAELYDCFPGLANIPPDRFASGKFLALHAPIVLHPKDLVGETELAIRWVFKAPARNPPVSVSSRTRFYLNGRPIYLDSAGNREFYDNQDRELTKADEDDWHKFTKEYDAAEVSEHNDSLEVDFNGNYTSRVKSDGGMVQYYVPFSSTFWARYLWHVATLQRQTTDLETRPLQRDESNEDRHNQLNKKRLEVSRSLAELTAVQEIIARTEMGEPQVVLTVHFSFSHAMNKEAAVTTWQYLDMTSAFEDAIPLSAGGVSQISQSASDSQESALSVQDAYGGGSHDYATFDFSATNSGHHVNNHHAYTDPSDTGANALASPIDLHDSQATTSYNTSWLLPTSATDLDHLASTVLDPLLPHSTQSNMQQHNLHDMNNFDFSNGNISISLDSSALSPHQPVPHSSAAFSSAIDALDLDLTATDPLLLQPSRTATPWMQSSNATPTDYAALFSQPHSPATASFPDYGNGHGAELADHLAAAAGGLTDTFDVNSLPNSFSLTAHQAYAGAGNGASDLDHTSRQHSFSAVPEDTEAGGVAVHDNNHFSPTQHQGYGYIKGEFSQHDGFALPQQQESFDSTRQDSFASHADAFASQTDTHDFAHSFDVGADNSFDVNDLHETQPSQSHNHSHHQEAWAGAGF</sequence>
<dbReference type="STRING" id="1043002.A0A074XTT4"/>
<evidence type="ECO:0000313" key="10">
    <source>
        <dbReference type="Proteomes" id="UP000030706"/>
    </source>
</evidence>
<dbReference type="InterPro" id="IPR050937">
    <property type="entry name" value="TEC1_TEAD_TF"/>
</dbReference>
<dbReference type="GO" id="GO:0005667">
    <property type="term" value="C:transcription regulator complex"/>
    <property type="evidence" value="ECO:0007669"/>
    <property type="project" value="TreeGrafter"/>
</dbReference>
<evidence type="ECO:0000256" key="2">
    <source>
        <dbReference type="ARBA" id="ARBA00008421"/>
    </source>
</evidence>
<dbReference type="Pfam" id="PF01285">
    <property type="entry name" value="TEA"/>
    <property type="match status" value="1"/>
</dbReference>
<keyword evidence="4" id="KW-0804">Transcription</keyword>
<dbReference type="OrthoDB" id="10006572at2759"/>
<proteinExistence type="inferred from homology"/>
<reference evidence="9 10" key="1">
    <citation type="journal article" date="2014" name="BMC Genomics">
        <title>Genome sequencing of four Aureobasidium pullulans varieties: biotechnological potential, stress tolerance, and description of new species.</title>
        <authorList>
            <person name="Gostin Ar C."/>
            <person name="Ohm R.A."/>
            <person name="Kogej T."/>
            <person name="Sonjak S."/>
            <person name="Turk M."/>
            <person name="Zajc J."/>
            <person name="Zalar P."/>
            <person name="Grube M."/>
            <person name="Sun H."/>
            <person name="Han J."/>
            <person name="Sharma A."/>
            <person name="Chiniquy J."/>
            <person name="Ngan C.Y."/>
            <person name="Lipzen A."/>
            <person name="Barry K."/>
            <person name="Grigoriev I.V."/>
            <person name="Gunde-Cimerman N."/>
        </authorList>
    </citation>
    <scope>NUCLEOTIDE SEQUENCE [LARGE SCALE GENOMIC DNA]</scope>
    <source>
        <strain evidence="9 10">EXF-150</strain>
    </source>
</reference>
<dbReference type="Proteomes" id="UP000030706">
    <property type="component" value="Unassembled WGS sequence"/>
</dbReference>
<dbReference type="PROSITE" id="PS51088">
    <property type="entry name" value="TEA_2"/>
    <property type="match status" value="1"/>
</dbReference>
<keyword evidence="5" id="KW-0539">Nucleus</keyword>
<dbReference type="GO" id="GO:0000978">
    <property type="term" value="F:RNA polymerase II cis-regulatory region sequence-specific DNA binding"/>
    <property type="evidence" value="ECO:0007669"/>
    <property type="project" value="TreeGrafter"/>
</dbReference>